<keyword evidence="3" id="KW-1185">Reference proteome</keyword>
<feature type="domain" description="AB hydrolase-1" evidence="1">
    <location>
        <begin position="104"/>
        <end position="250"/>
    </location>
</feature>
<dbReference type="GO" id="GO:0016787">
    <property type="term" value="F:hydrolase activity"/>
    <property type="evidence" value="ECO:0007669"/>
    <property type="project" value="UniProtKB-KW"/>
</dbReference>
<accession>A0A4U6X4W7</accession>
<evidence type="ECO:0000259" key="1">
    <source>
        <dbReference type="Pfam" id="PF00561"/>
    </source>
</evidence>
<name>A0A4U6X4W7_9PEZI</name>
<keyword evidence="2" id="KW-0378">Hydrolase</keyword>
<evidence type="ECO:0000313" key="2">
    <source>
        <dbReference type="EMBL" id="TKW50441.1"/>
    </source>
</evidence>
<dbReference type="PANTHER" id="PTHR43433">
    <property type="entry name" value="HYDROLASE, ALPHA/BETA FOLD FAMILY PROTEIN"/>
    <property type="match status" value="1"/>
</dbReference>
<protein>
    <submittedName>
        <fullName evidence="2">Putative aminoacrylate hydrolase RutD</fullName>
    </submittedName>
</protein>
<dbReference type="EMBL" id="PJEX01000397">
    <property type="protein sequence ID" value="TKW50441.1"/>
    <property type="molecule type" value="Genomic_DNA"/>
</dbReference>
<dbReference type="OrthoDB" id="19657at2759"/>
<organism evidence="2 3">
    <name type="scientific">Colletotrichum tanaceti</name>
    <dbReference type="NCBI Taxonomy" id="1306861"/>
    <lineage>
        <taxon>Eukaryota</taxon>
        <taxon>Fungi</taxon>
        <taxon>Dikarya</taxon>
        <taxon>Ascomycota</taxon>
        <taxon>Pezizomycotina</taxon>
        <taxon>Sordariomycetes</taxon>
        <taxon>Hypocreomycetidae</taxon>
        <taxon>Glomerellales</taxon>
        <taxon>Glomerellaceae</taxon>
        <taxon>Colletotrichum</taxon>
        <taxon>Colletotrichum destructivum species complex</taxon>
    </lineage>
</organism>
<comment type="caution">
    <text evidence="2">The sequence shown here is derived from an EMBL/GenBank/DDBJ whole genome shotgun (WGS) entry which is preliminary data.</text>
</comment>
<proteinExistence type="predicted"/>
<dbReference type="Proteomes" id="UP000310108">
    <property type="component" value="Unassembled WGS sequence"/>
</dbReference>
<reference evidence="2 3" key="1">
    <citation type="journal article" date="2019" name="PLoS ONE">
        <title>Comparative genome analysis indicates high evolutionary potential of pathogenicity genes in Colletotrichum tanaceti.</title>
        <authorList>
            <person name="Lelwala R.V."/>
            <person name="Korhonen P.K."/>
            <person name="Young N.D."/>
            <person name="Scott J.B."/>
            <person name="Ades P.A."/>
            <person name="Gasser R.B."/>
            <person name="Taylor P.W.J."/>
        </authorList>
    </citation>
    <scope>NUCLEOTIDE SEQUENCE [LARGE SCALE GENOMIC DNA]</scope>
    <source>
        <strain evidence="2">BRIP57314</strain>
    </source>
</reference>
<dbReference type="STRING" id="1306861.A0A4U6X4W7"/>
<dbReference type="AlphaFoldDB" id="A0A4U6X4W7"/>
<dbReference type="PANTHER" id="PTHR43433:SF5">
    <property type="entry name" value="AB HYDROLASE-1 DOMAIN-CONTAINING PROTEIN"/>
    <property type="match status" value="1"/>
</dbReference>
<dbReference type="Gene3D" id="3.40.50.1820">
    <property type="entry name" value="alpha/beta hydrolase"/>
    <property type="match status" value="1"/>
</dbReference>
<evidence type="ECO:0000313" key="3">
    <source>
        <dbReference type="Proteomes" id="UP000310108"/>
    </source>
</evidence>
<dbReference type="InterPro" id="IPR050471">
    <property type="entry name" value="AB_hydrolase"/>
</dbReference>
<dbReference type="InterPro" id="IPR029058">
    <property type="entry name" value="AB_hydrolase_fold"/>
</dbReference>
<dbReference type="InterPro" id="IPR000073">
    <property type="entry name" value="AB_hydrolase_1"/>
</dbReference>
<sequence length="390" mass="43538">MPNFRLLAAAGLSATTSQNDPLMIDILCDVNPYLNPPKFNPLAAMSAKSTGLSAEEIQRHPAFSTARWDLKPTTSGYVQVAESRPGGPFPMWYEVHGTGPQKVVWIMGLGASRTVWKRQTRYFGHRHADRYTSLVFDNRGVGRSAKPSCRYSTSEMARDVVELLRQIGWLDTDSPHYPRDLNIAGLSLGGMIAQELALLVPQRVRSLILASTAPRLIRTVHTLGHLRRRVDMFFPYGVDAELNGKAHRLFTQKYLDAPDSGSLVPETTFPTNLDRFTAEQLVERTEDAELPRRKGVILQAIAAGWHHKTDAELATMGDGVGRTRIMVMHGTFDETITFPHFELFKTALGDGPEYIAWKDCGHLPSHERETEFNEAVRDFIDKIAGLPESA</sequence>
<gene>
    <name evidence="2" type="primary">rutD</name>
    <name evidence="2" type="ORF">CTA1_9450</name>
</gene>
<dbReference type="Pfam" id="PF00561">
    <property type="entry name" value="Abhydrolase_1"/>
    <property type="match status" value="1"/>
</dbReference>
<dbReference type="SUPFAM" id="SSF53474">
    <property type="entry name" value="alpha/beta-Hydrolases"/>
    <property type="match status" value="1"/>
</dbReference>